<comment type="similarity">
    <text evidence="1">Belongs to the ROK (NagC/XylR) family.</text>
</comment>
<dbReference type="KEGG" id="tki:TKV_c17910"/>
<protein>
    <recommendedName>
        <fullName evidence="3">Glucokinase</fullName>
        <ecNumber evidence="2">2.7.1.2</ecNumber>
    </recommendedName>
    <alternativeName>
        <fullName evidence="8">Glucose kinase</fullName>
    </alternativeName>
</protein>
<dbReference type="eggNOG" id="COG1940">
    <property type="taxonomic scope" value="Bacteria"/>
</dbReference>
<dbReference type="OrthoDB" id="9810372at2"/>
<dbReference type="AlphaFoldDB" id="A0A097AT22"/>
<evidence type="ECO:0000256" key="3">
    <source>
        <dbReference type="ARBA" id="ARBA00014701"/>
    </source>
</evidence>
<dbReference type="InterPro" id="IPR004654">
    <property type="entry name" value="ROK_glcA"/>
</dbReference>
<proteinExistence type="inferred from homology"/>
<evidence type="ECO:0000256" key="4">
    <source>
        <dbReference type="ARBA" id="ARBA00022679"/>
    </source>
</evidence>
<evidence type="ECO:0000256" key="6">
    <source>
        <dbReference type="ARBA" id="ARBA00022777"/>
    </source>
</evidence>
<organism evidence="9 10">
    <name type="scientific">Thermoanaerobacter kivui</name>
    <name type="common">Acetogenium kivui</name>
    <dbReference type="NCBI Taxonomy" id="2325"/>
    <lineage>
        <taxon>Bacteria</taxon>
        <taxon>Bacillati</taxon>
        <taxon>Bacillota</taxon>
        <taxon>Clostridia</taxon>
        <taxon>Thermoanaerobacterales</taxon>
        <taxon>Thermoanaerobacteraceae</taxon>
        <taxon>Thermoanaerobacter</taxon>
    </lineage>
</organism>
<keyword evidence="6 9" id="KW-0418">Kinase</keyword>
<dbReference type="EMBL" id="CP009170">
    <property type="protein sequence ID" value="AIS52942.1"/>
    <property type="molecule type" value="Genomic_DNA"/>
</dbReference>
<evidence type="ECO:0000256" key="8">
    <source>
        <dbReference type="ARBA" id="ARBA00032386"/>
    </source>
</evidence>
<reference evidence="10" key="1">
    <citation type="journal article" date="2015" name="Genome Announc.">
        <title>Whole-Genome Sequences of 80 Environmental and Clinical Isolates of Burkholderia pseudomallei.</title>
        <authorList>
            <person name="Johnson S.L."/>
            <person name="Baker A.L."/>
            <person name="Chain P.S."/>
            <person name="Currie B.J."/>
            <person name="Daligault H.E."/>
            <person name="Davenport K.W."/>
            <person name="Davis C.B."/>
            <person name="Inglis T.J."/>
            <person name="Kaestli M."/>
            <person name="Koren S."/>
            <person name="Mayo M."/>
            <person name="Merritt A.J."/>
            <person name="Price E.P."/>
            <person name="Sarovich D.S."/>
            <person name="Warner J."/>
            <person name="Rosovitz M.J."/>
        </authorList>
    </citation>
    <scope>NUCLEOTIDE SEQUENCE [LARGE SCALE GENOMIC DNA]</scope>
    <source>
        <strain evidence="10">DSM 2030</strain>
    </source>
</reference>
<evidence type="ECO:0000256" key="1">
    <source>
        <dbReference type="ARBA" id="ARBA00006479"/>
    </source>
</evidence>
<evidence type="ECO:0000256" key="5">
    <source>
        <dbReference type="ARBA" id="ARBA00022741"/>
    </source>
</evidence>
<dbReference type="GO" id="GO:0006096">
    <property type="term" value="P:glycolytic process"/>
    <property type="evidence" value="ECO:0007669"/>
    <property type="project" value="InterPro"/>
</dbReference>
<accession>A0A097AT22</accession>
<evidence type="ECO:0000313" key="9">
    <source>
        <dbReference type="EMBL" id="AIS52942.1"/>
    </source>
</evidence>
<gene>
    <name evidence="9" type="primary">glcK2</name>
    <name evidence="9" type="ORF">TKV_c17910</name>
</gene>
<dbReference type="GO" id="GO:0005737">
    <property type="term" value="C:cytoplasm"/>
    <property type="evidence" value="ECO:0007669"/>
    <property type="project" value="InterPro"/>
</dbReference>
<evidence type="ECO:0000313" key="10">
    <source>
        <dbReference type="Proteomes" id="UP000029669"/>
    </source>
</evidence>
<dbReference type="PROSITE" id="PS01125">
    <property type="entry name" value="ROK"/>
    <property type="match status" value="1"/>
</dbReference>
<dbReference type="NCBIfam" id="TIGR00744">
    <property type="entry name" value="ROK_glcA_fam"/>
    <property type="match status" value="1"/>
</dbReference>
<keyword evidence="7" id="KW-0067">ATP-binding</keyword>
<keyword evidence="10" id="KW-1185">Reference proteome</keyword>
<dbReference type="PANTHER" id="PTHR18964">
    <property type="entry name" value="ROK (REPRESSOR, ORF, KINASE) FAMILY"/>
    <property type="match status" value="1"/>
</dbReference>
<dbReference type="RefSeq" id="WP_049685600.1">
    <property type="nucleotide sequence ID" value="NZ_CP009170.1"/>
</dbReference>
<dbReference type="InterPro" id="IPR043129">
    <property type="entry name" value="ATPase_NBD"/>
</dbReference>
<dbReference type="Gene3D" id="3.30.420.40">
    <property type="match status" value="2"/>
</dbReference>
<sequence length="312" mass="33199">MRIGVDLGGTNIAVGLVDEEGRIVARGSRPTKPERGYEAIAKDIADIALELIKRSNLSVSDIKSMGIGVPGVADSEKGIVIRAVNLFWIKIPLAKEMRKYIDLPIYMDNDANVAALAEAVYGAGKGSKSSVIITLGTGVGSGFILDGKIYNGAHHFAPELGHIVIGDNGIRCNCGKIGCLETYASATALIREGKKAAEKNPDTLILKFANGDINSITAKNVIDAAKQYDEQAMRIFNDYVKYLAIGIVNVINMFDPEVIILGGGVANAGDFLIKPLKKEVAENILFKELPYADIRKAELGNDAGIIGAAILS</sequence>
<dbReference type="CDD" id="cd24068">
    <property type="entry name" value="ASKHA_NBD_ROK_FnNanK-like"/>
    <property type="match status" value="1"/>
</dbReference>
<dbReference type="Proteomes" id="UP000029669">
    <property type="component" value="Chromosome"/>
</dbReference>
<dbReference type="EC" id="2.7.1.2" evidence="2"/>
<dbReference type="SUPFAM" id="SSF53067">
    <property type="entry name" value="Actin-like ATPase domain"/>
    <property type="match status" value="1"/>
</dbReference>
<dbReference type="InterPro" id="IPR000600">
    <property type="entry name" value="ROK"/>
</dbReference>
<keyword evidence="4 9" id="KW-0808">Transferase</keyword>
<dbReference type="PANTHER" id="PTHR18964:SF149">
    <property type="entry name" value="BIFUNCTIONAL UDP-N-ACETYLGLUCOSAMINE 2-EPIMERASE_N-ACETYLMANNOSAMINE KINASE"/>
    <property type="match status" value="1"/>
</dbReference>
<dbReference type="HOGENOM" id="CLU_036604_0_4_9"/>
<keyword evidence="5" id="KW-0547">Nucleotide-binding</keyword>
<dbReference type="GO" id="GO:0004340">
    <property type="term" value="F:glucokinase activity"/>
    <property type="evidence" value="ECO:0007669"/>
    <property type="project" value="UniProtKB-EC"/>
</dbReference>
<dbReference type="GO" id="GO:0005524">
    <property type="term" value="F:ATP binding"/>
    <property type="evidence" value="ECO:0007669"/>
    <property type="project" value="UniProtKB-KW"/>
</dbReference>
<dbReference type="Pfam" id="PF00480">
    <property type="entry name" value="ROK"/>
    <property type="match status" value="1"/>
</dbReference>
<evidence type="ECO:0000256" key="7">
    <source>
        <dbReference type="ARBA" id="ARBA00022840"/>
    </source>
</evidence>
<name>A0A097AT22_THEKI</name>
<dbReference type="STRING" id="2325.TKV_c17910"/>
<dbReference type="InterPro" id="IPR049874">
    <property type="entry name" value="ROK_cs"/>
</dbReference>
<evidence type="ECO:0000256" key="2">
    <source>
        <dbReference type="ARBA" id="ARBA00012323"/>
    </source>
</evidence>